<evidence type="ECO:0000256" key="1">
    <source>
        <dbReference type="SAM" id="MobiDB-lite"/>
    </source>
</evidence>
<accession>A0ABT6W4W0</accession>
<feature type="region of interest" description="Disordered" evidence="1">
    <location>
        <begin position="21"/>
        <end position="56"/>
    </location>
</feature>
<reference evidence="2 3" key="1">
    <citation type="submission" date="2023-05" db="EMBL/GenBank/DDBJ databases">
        <title>Streptantibioticus silvisoli sp. nov., acidotolerant actinomycetes 1 from pine litter.</title>
        <authorList>
            <person name="Swiecimska M."/>
            <person name="Golinska P."/>
            <person name="Sangal V."/>
            <person name="Wachnowicz B."/>
            <person name="Goodfellow M."/>
        </authorList>
    </citation>
    <scope>NUCLEOTIDE SEQUENCE [LARGE SCALE GENOMIC DNA]</scope>
    <source>
        <strain evidence="2 3">SL54</strain>
    </source>
</reference>
<sequence>MSPRRETDADDFARSHELLTSARALPDGDPLRGPLIDGLKSGADLPEERRNYPTAG</sequence>
<keyword evidence="3" id="KW-1185">Reference proteome</keyword>
<protein>
    <submittedName>
        <fullName evidence="2">Uncharacterized protein</fullName>
    </submittedName>
</protein>
<evidence type="ECO:0000313" key="3">
    <source>
        <dbReference type="Proteomes" id="UP001156398"/>
    </source>
</evidence>
<comment type="caution">
    <text evidence="2">The sequence shown here is derived from an EMBL/GenBank/DDBJ whole genome shotgun (WGS) entry which is preliminary data.</text>
</comment>
<evidence type="ECO:0000313" key="2">
    <source>
        <dbReference type="EMBL" id="MDI5965761.1"/>
    </source>
</evidence>
<dbReference type="RefSeq" id="WP_271322079.1">
    <property type="nucleotide sequence ID" value="NZ_JAAGKO020000040.1"/>
</dbReference>
<organism evidence="2 3">
    <name type="scientific">Streptantibioticus silvisoli</name>
    <dbReference type="NCBI Taxonomy" id="2705255"/>
    <lineage>
        <taxon>Bacteria</taxon>
        <taxon>Bacillati</taxon>
        <taxon>Actinomycetota</taxon>
        <taxon>Actinomycetes</taxon>
        <taxon>Kitasatosporales</taxon>
        <taxon>Streptomycetaceae</taxon>
        <taxon>Streptantibioticus</taxon>
    </lineage>
</organism>
<name>A0ABT6W4W0_9ACTN</name>
<feature type="compositionally biased region" description="Basic and acidic residues" evidence="1">
    <location>
        <begin position="46"/>
        <end position="56"/>
    </location>
</feature>
<gene>
    <name evidence="2" type="ORF">POF43_024045</name>
</gene>
<dbReference type="Proteomes" id="UP001156398">
    <property type="component" value="Unassembled WGS sequence"/>
</dbReference>
<proteinExistence type="predicted"/>
<dbReference type="EMBL" id="JAAGKO020000040">
    <property type="protein sequence ID" value="MDI5965761.1"/>
    <property type="molecule type" value="Genomic_DNA"/>
</dbReference>